<feature type="transmembrane region" description="Helical" evidence="1">
    <location>
        <begin position="111"/>
        <end position="131"/>
    </location>
</feature>
<organism evidence="2">
    <name type="scientific">bioreactor metagenome</name>
    <dbReference type="NCBI Taxonomy" id="1076179"/>
    <lineage>
        <taxon>unclassified sequences</taxon>
        <taxon>metagenomes</taxon>
        <taxon>ecological metagenomes</taxon>
    </lineage>
</organism>
<feature type="transmembrane region" description="Helical" evidence="1">
    <location>
        <begin position="143"/>
        <end position="168"/>
    </location>
</feature>
<keyword evidence="1" id="KW-0812">Transmembrane</keyword>
<protein>
    <submittedName>
        <fullName evidence="2">Uncharacterized protein</fullName>
    </submittedName>
</protein>
<keyword evidence="1" id="KW-1133">Transmembrane helix</keyword>
<feature type="transmembrane region" description="Helical" evidence="1">
    <location>
        <begin position="13"/>
        <end position="33"/>
    </location>
</feature>
<dbReference type="AlphaFoldDB" id="A0A644X944"/>
<name>A0A644X944_9ZZZZ</name>
<feature type="transmembrane region" description="Helical" evidence="1">
    <location>
        <begin position="82"/>
        <end position="99"/>
    </location>
</feature>
<reference evidence="2" key="1">
    <citation type="submission" date="2019-08" db="EMBL/GenBank/DDBJ databases">
        <authorList>
            <person name="Kucharzyk K."/>
            <person name="Murdoch R.W."/>
            <person name="Higgins S."/>
            <person name="Loffler F."/>
        </authorList>
    </citation>
    <scope>NUCLEOTIDE SEQUENCE</scope>
</reference>
<dbReference type="EMBL" id="VSSQ01001741">
    <property type="protein sequence ID" value="MPM10783.1"/>
    <property type="molecule type" value="Genomic_DNA"/>
</dbReference>
<evidence type="ECO:0000313" key="2">
    <source>
        <dbReference type="EMBL" id="MPM10783.1"/>
    </source>
</evidence>
<evidence type="ECO:0000256" key="1">
    <source>
        <dbReference type="SAM" id="Phobius"/>
    </source>
</evidence>
<feature type="transmembrane region" description="Helical" evidence="1">
    <location>
        <begin position="45"/>
        <end position="76"/>
    </location>
</feature>
<gene>
    <name evidence="2" type="ORF">SDC9_57118</name>
</gene>
<accession>A0A644X944</accession>
<keyword evidence="1" id="KW-0472">Membrane</keyword>
<comment type="caution">
    <text evidence="2">The sequence shown here is derived from an EMBL/GenBank/DDBJ whole genome shotgun (WGS) entry which is preliminary data.</text>
</comment>
<proteinExistence type="predicted"/>
<sequence>MKGNHFSYGAGRLALNALFTALAYITLFLSAVLPSGRIGFAAAAGLFPAAAIISGGGLPAGCLCYAAIGILALLLIPSKDSAVLFLLFFGLYPLLKCLVERIKTRPVAWACKLLICNAALFVFWFLFRSAFLSQLPSEFELPWIFFLAGNIAFVFYDVGFSGLISFYVRRIHNAVFR</sequence>